<evidence type="ECO:0000256" key="1">
    <source>
        <dbReference type="ARBA" id="ARBA00001968"/>
    </source>
</evidence>
<name>A0A8D8X7W1_9HEMI</name>
<evidence type="ECO:0000259" key="14">
    <source>
        <dbReference type="Pfam" id="PF13359"/>
    </source>
</evidence>
<dbReference type="AlphaFoldDB" id="A0A8D8X7W1"/>
<evidence type="ECO:0000256" key="4">
    <source>
        <dbReference type="ARBA" id="ARBA00006958"/>
    </source>
</evidence>
<evidence type="ECO:0000256" key="13">
    <source>
        <dbReference type="SAM" id="MobiDB-lite"/>
    </source>
</evidence>
<dbReference type="PANTHER" id="PTHR22930">
    <property type="match status" value="1"/>
</dbReference>
<evidence type="ECO:0000256" key="9">
    <source>
        <dbReference type="ARBA" id="ARBA00022801"/>
    </source>
</evidence>
<accession>A0A8D8X7W1</accession>
<evidence type="ECO:0000256" key="2">
    <source>
        <dbReference type="ARBA" id="ARBA00004123"/>
    </source>
</evidence>
<evidence type="ECO:0000256" key="6">
    <source>
        <dbReference type="ARBA" id="ARBA00022490"/>
    </source>
</evidence>
<dbReference type="InterPro" id="IPR026103">
    <property type="entry name" value="HARBI1_animal"/>
</dbReference>
<keyword evidence="7" id="KW-0540">Nuclease</keyword>
<evidence type="ECO:0000256" key="12">
    <source>
        <dbReference type="ARBA" id="ARBA00045850"/>
    </source>
</evidence>
<proteinExistence type="inferred from homology"/>
<evidence type="ECO:0000256" key="3">
    <source>
        <dbReference type="ARBA" id="ARBA00004496"/>
    </source>
</evidence>
<reference evidence="15" key="1">
    <citation type="submission" date="2021-05" db="EMBL/GenBank/DDBJ databases">
        <authorList>
            <person name="Alioto T."/>
            <person name="Alioto T."/>
            <person name="Gomez Garrido J."/>
        </authorList>
    </citation>
    <scope>NUCLEOTIDE SEQUENCE</scope>
</reference>
<evidence type="ECO:0000256" key="8">
    <source>
        <dbReference type="ARBA" id="ARBA00022723"/>
    </source>
</evidence>
<evidence type="ECO:0000256" key="10">
    <source>
        <dbReference type="ARBA" id="ARBA00023242"/>
    </source>
</evidence>
<sequence length="369" mass="42867">MYFNLYEISSDEEDYLPPDVRYRPYQYMPRMPKLIRERFDFLNILTENQFFSRFRLTKLTVLELLQLIEPQIATRTDKNNALQPMNRLLLTLRYFATGSFFISAGDFSGVSKSTAFNVVESVTDAIVSLRDQYIKMPNTPEEMAQTSALFARMKRFPRVIGVIDGTHIKIQSPGGVGAENYRNRKGFFSKNVQVIAGPTLEILDIVTRWQGSAHDQTILNGSDIHVRLENGEFQNYHLLGDAGYECRAYLMTPLQHVRTPAENLYNESLIRTRQSVERLFGVWKRRFPILSLGIRTSRRKFRKADFFIVACAVLHNIACRNREDEPPIEIHVDGDEPNQDYQHGPQERENNPRYQARRDLINGWFGQMV</sequence>
<keyword evidence="6" id="KW-0963">Cytoplasm</keyword>
<evidence type="ECO:0000256" key="5">
    <source>
        <dbReference type="ARBA" id="ARBA00015519"/>
    </source>
</evidence>
<dbReference type="EMBL" id="HBUF01269447">
    <property type="protein sequence ID" value="CAG6684845.1"/>
    <property type="molecule type" value="Transcribed_RNA"/>
</dbReference>
<protein>
    <recommendedName>
        <fullName evidence="5">Putative nuclease HARBI1</fullName>
    </recommendedName>
    <alternativeName>
        <fullName evidence="11">Harbinger transposase-derived nuclease</fullName>
    </alternativeName>
</protein>
<comment type="cofactor">
    <cofactor evidence="1">
        <name>a divalent metal cation</name>
        <dbReference type="ChEBI" id="CHEBI:60240"/>
    </cofactor>
</comment>
<keyword evidence="10" id="KW-0539">Nucleus</keyword>
<dbReference type="InterPro" id="IPR027806">
    <property type="entry name" value="HARBI1_dom"/>
</dbReference>
<dbReference type="GO" id="GO:0005634">
    <property type="term" value="C:nucleus"/>
    <property type="evidence" value="ECO:0007669"/>
    <property type="project" value="UniProtKB-SubCell"/>
</dbReference>
<dbReference type="GO" id="GO:0016787">
    <property type="term" value="F:hydrolase activity"/>
    <property type="evidence" value="ECO:0007669"/>
    <property type="project" value="UniProtKB-KW"/>
</dbReference>
<dbReference type="GO" id="GO:0046872">
    <property type="term" value="F:metal ion binding"/>
    <property type="evidence" value="ECO:0007669"/>
    <property type="project" value="UniProtKB-KW"/>
</dbReference>
<dbReference type="InterPro" id="IPR045249">
    <property type="entry name" value="HARBI1-like"/>
</dbReference>
<evidence type="ECO:0000256" key="7">
    <source>
        <dbReference type="ARBA" id="ARBA00022722"/>
    </source>
</evidence>
<comment type="similarity">
    <text evidence="4">Belongs to the HARBI1 family.</text>
</comment>
<keyword evidence="8" id="KW-0479">Metal-binding</keyword>
<evidence type="ECO:0000256" key="11">
    <source>
        <dbReference type="ARBA" id="ARBA00030126"/>
    </source>
</evidence>
<feature type="domain" description="DDE Tnp4" evidence="14">
    <location>
        <begin position="163"/>
        <end position="316"/>
    </location>
</feature>
<comment type="subcellular location">
    <subcellularLocation>
        <location evidence="3">Cytoplasm</location>
    </subcellularLocation>
    <subcellularLocation>
        <location evidence="2">Nucleus</location>
    </subcellularLocation>
</comment>
<dbReference type="PRINTS" id="PR02086">
    <property type="entry name" value="PUTNUCHARBI1"/>
</dbReference>
<dbReference type="GO" id="GO:0004518">
    <property type="term" value="F:nuclease activity"/>
    <property type="evidence" value="ECO:0007669"/>
    <property type="project" value="UniProtKB-KW"/>
</dbReference>
<dbReference type="Pfam" id="PF13359">
    <property type="entry name" value="DDE_Tnp_4"/>
    <property type="match status" value="1"/>
</dbReference>
<organism evidence="15">
    <name type="scientific">Cacopsylla melanoneura</name>
    <dbReference type="NCBI Taxonomy" id="428564"/>
    <lineage>
        <taxon>Eukaryota</taxon>
        <taxon>Metazoa</taxon>
        <taxon>Ecdysozoa</taxon>
        <taxon>Arthropoda</taxon>
        <taxon>Hexapoda</taxon>
        <taxon>Insecta</taxon>
        <taxon>Pterygota</taxon>
        <taxon>Neoptera</taxon>
        <taxon>Paraneoptera</taxon>
        <taxon>Hemiptera</taxon>
        <taxon>Sternorrhyncha</taxon>
        <taxon>Psylloidea</taxon>
        <taxon>Psyllidae</taxon>
        <taxon>Psyllinae</taxon>
        <taxon>Cacopsylla</taxon>
    </lineage>
</organism>
<dbReference type="PANTHER" id="PTHR22930:SF289">
    <property type="entry name" value="DDE TNP4 DOMAIN-CONTAINING PROTEIN-RELATED"/>
    <property type="match status" value="1"/>
</dbReference>
<feature type="region of interest" description="Disordered" evidence="13">
    <location>
        <begin position="332"/>
        <end position="353"/>
    </location>
</feature>
<keyword evidence="9" id="KW-0378">Hydrolase</keyword>
<evidence type="ECO:0000313" key="15">
    <source>
        <dbReference type="EMBL" id="CAG6684845.1"/>
    </source>
</evidence>
<comment type="function">
    <text evidence="12">Transposase-derived protein that may have nuclease activity. Does not have transposase activity.</text>
</comment>
<dbReference type="GO" id="GO:0005737">
    <property type="term" value="C:cytoplasm"/>
    <property type="evidence" value="ECO:0007669"/>
    <property type="project" value="UniProtKB-SubCell"/>
</dbReference>